<accession>A0A8B7BFH8</accession>
<dbReference type="SUPFAM" id="SSF63570">
    <property type="entry name" value="PABC (PABP) domain"/>
    <property type="match status" value="1"/>
</dbReference>
<reference evidence="14" key="2">
    <citation type="submission" date="2025-08" db="UniProtKB">
        <authorList>
            <consortium name="RefSeq"/>
        </authorList>
    </citation>
    <scope>IDENTIFICATION</scope>
    <source>
        <tissue evidence="14">Young leaves</tissue>
    </source>
</reference>
<dbReference type="CDD" id="cd12380">
    <property type="entry name" value="RRM3_I_PABPs"/>
    <property type="match status" value="1"/>
</dbReference>
<dbReference type="InterPro" id="IPR035979">
    <property type="entry name" value="RBD_domain_sf"/>
</dbReference>
<dbReference type="InterPro" id="IPR002004">
    <property type="entry name" value="PABP_HYD_C"/>
</dbReference>
<reference evidence="13" key="1">
    <citation type="journal article" date="2019" name="Nat. Commun.">
        <title>Genome-wide association mapping of date palm fruit traits.</title>
        <authorList>
            <person name="Hazzouri K.M."/>
            <person name="Gros-Balthazard M."/>
            <person name="Flowers J.M."/>
            <person name="Copetti D."/>
            <person name="Lemansour A."/>
            <person name="Lebrun M."/>
            <person name="Masmoudi K."/>
            <person name="Ferrand S."/>
            <person name="Dhar M.I."/>
            <person name="Fresquez Z.A."/>
            <person name="Rosas U."/>
            <person name="Zhang J."/>
            <person name="Talag J."/>
            <person name="Lee S."/>
            <person name="Kudrna D."/>
            <person name="Powell R.F."/>
            <person name="Leitch I.J."/>
            <person name="Krueger R.R."/>
            <person name="Wing R.A."/>
            <person name="Amiri K.M.A."/>
            <person name="Purugganan M.D."/>
        </authorList>
    </citation>
    <scope>NUCLEOTIDE SEQUENCE [LARGE SCALE GENOMIC DNA]</scope>
    <source>
        <strain evidence="13">cv. Khalas</strain>
    </source>
</reference>
<dbReference type="SMART" id="SM00517">
    <property type="entry name" value="PolyA"/>
    <property type="match status" value="1"/>
</dbReference>
<keyword evidence="7" id="KW-0539">Nucleus</keyword>
<evidence type="ECO:0000256" key="3">
    <source>
        <dbReference type="ARBA" id="ARBA00008557"/>
    </source>
</evidence>
<dbReference type="SMART" id="SM00360">
    <property type="entry name" value="RRM"/>
    <property type="match status" value="4"/>
</dbReference>
<evidence type="ECO:0000256" key="5">
    <source>
        <dbReference type="ARBA" id="ARBA00022737"/>
    </source>
</evidence>
<evidence type="ECO:0000313" key="13">
    <source>
        <dbReference type="Proteomes" id="UP000228380"/>
    </source>
</evidence>
<dbReference type="InterPro" id="IPR000504">
    <property type="entry name" value="RRM_dom"/>
</dbReference>
<comment type="similarity">
    <text evidence="3 10">Belongs to the polyadenylate-binding protein type-1 family.</text>
</comment>
<evidence type="ECO:0000259" key="11">
    <source>
        <dbReference type="PROSITE" id="PS50102"/>
    </source>
</evidence>
<sequence>MGEATKTMAAGSPSAAAVGDPSAVAALSLVPRGATIYVGDLDPSVTETDLLNAFASIGPIASVRLCRDRASGDSLHYAYLNFLSPLHARRAIRFMNHVSLNGKPIRIMWSRRDPLSRKSGIGNLFVKNLEESVTGMELEAMFSWYGTVESCKVATDEKGRSKGFGFVQMDSEMAAMAAIEALNGMILTGSSKKLYVSKFVRKSERQTLHKEPICTNLYIKNLDCDTTDDILYGKFSEYGKVISAVVMKDKDGKSRGFGFVNFELPEHAKKALEAMNGSKLGSKSIYVGYAQKKAEREKLLRLQFSERHDQHFKRIQGSNVYVKNLDDSVDDKVLRGYFAGCGNIISTKVMHDKNGLSRGFGFVCFSSPKEASNAVAQLNGAMFHGRHLYVAIAQHKEDRRKALQLHFANMPVRHAVHFGFPSVYYTPQYGQLQNSGYTSRQHGMGHFLGNQYFEIPNQIKQRAYATASCANKAPIPLQTKNDPFVSQFHYPVYRVNPLPSIYKVQPPRYNGYFEAPCSYNGYSEAPCSFKFAKAVNACYSQFEVPKLYRSAKGVNKTCYTVDSSHRLKEVDRLDRLDRVVATVEPKQQTSMIREQLYPLVQKLEPEHSSEVTNKLLEMNVTELHKILLSPGLLSQRVADAVQVLEGLEAKAATDDNHEIDGQQMQPKS</sequence>
<evidence type="ECO:0000256" key="4">
    <source>
        <dbReference type="ARBA" id="ARBA00022490"/>
    </source>
</evidence>
<keyword evidence="6 9" id="KW-0694">RNA-binding</keyword>
<evidence type="ECO:0000256" key="7">
    <source>
        <dbReference type="ARBA" id="ARBA00023242"/>
    </source>
</evidence>
<dbReference type="NCBIfam" id="TIGR01628">
    <property type="entry name" value="PABP-1234"/>
    <property type="match status" value="1"/>
</dbReference>
<keyword evidence="5" id="KW-0677">Repeat</keyword>
<dbReference type="GO" id="GO:0005737">
    <property type="term" value="C:cytoplasm"/>
    <property type="evidence" value="ECO:0007669"/>
    <property type="project" value="UniProtKB-SubCell"/>
</dbReference>
<dbReference type="KEGG" id="pda:103695795"/>
<dbReference type="AlphaFoldDB" id="A0A8B7BFH8"/>
<feature type="domain" description="PABC" evidence="12">
    <location>
        <begin position="572"/>
        <end position="649"/>
    </location>
</feature>
<dbReference type="PROSITE" id="PS50102">
    <property type="entry name" value="RRM"/>
    <property type="match status" value="4"/>
</dbReference>
<gene>
    <name evidence="14" type="primary">LOC103695795</name>
</gene>
<feature type="domain" description="RRM" evidence="11">
    <location>
        <begin position="122"/>
        <end position="201"/>
    </location>
</feature>
<evidence type="ECO:0000256" key="8">
    <source>
        <dbReference type="ARBA" id="ARBA00054110"/>
    </source>
</evidence>
<dbReference type="FunFam" id="3.30.70.330:FF:000651">
    <property type="entry name" value="Poly(A) binding protein cytoplasmic 1 like"/>
    <property type="match status" value="1"/>
</dbReference>
<dbReference type="GO" id="GO:0005634">
    <property type="term" value="C:nucleus"/>
    <property type="evidence" value="ECO:0007669"/>
    <property type="project" value="UniProtKB-SubCell"/>
</dbReference>
<evidence type="ECO:0000259" key="12">
    <source>
        <dbReference type="PROSITE" id="PS51309"/>
    </source>
</evidence>
<dbReference type="OrthoDB" id="19742at2759"/>
<dbReference type="GeneID" id="103695795"/>
<dbReference type="Gene3D" id="1.10.1900.10">
    <property type="entry name" value="c-terminal domain of poly(a) binding protein"/>
    <property type="match status" value="1"/>
</dbReference>
<feature type="domain" description="RRM" evidence="11">
    <location>
        <begin position="215"/>
        <end position="292"/>
    </location>
</feature>
<dbReference type="RefSeq" id="XP_008775430.3">
    <property type="nucleotide sequence ID" value="XM_008777208.4"/>
</dbReference>
<proteinExistence type="inferred from homology"/>
<evidence type="ECO:0000256" key="2">
    <source>
        <dbReference type="ARBA" id="ARBA00004496"/>
    </source>
</evidence>
<evidence type="ECO:0000256" key="6">
    <source>
        <dbReference type="ARBA" id="ARBA00022884"/>
    </source>
</evidence>
<dbReference type="InterPro" id="IPR036053">
    <property type="entry name" value="PABP-dom"/>
</dbReference>
<evidence type="ECO:0000256" key="10">
    <source>
        <dbReference type="RuleBase" id="RU362004"/>
    </source>
</evidence>
<dbReference type="Proteomes" id="UP000228380">
    <property type="component" value="Chromosome 4"/>
</dbReference>
<keyword evidence="13" id="KW-1185">Reference proteome</keyword>
<feature type="domain" description="RRM" evidence="11">
    <location>
        <begin position="34"/>
        <end position="112"/>
    </location>
</feature>
<evidence type="ECO:0000256" key="1">
    <source>
        <dbReference type="ARBA" id="ARBA00004123"/>
    </source>
</evidence>
<organism evidence="13 14">
    <name type="scientific">Phoenix dactylifera</name>
    <name type="common">Date palm</name>
    <dbReference type="NCBI Taxonomy" id="42345"/>
    <lineage>
        <taxon>Eukaryota</taxon>
        <taxon>Viridiplantae</taxon>
        <taxon>Streptophyta</taxon>
        <taxon>Embryophyta</taxon>
        <taxon>Tracheophyta</taxon>
        <taxon>Spermatophyta</taxon>
        <taxon>Magnoliopsida</taxon>
        <taxon>Liliopsida</taxon>
        <taxon>Arecaceae</taxon>
        <taxon>Coryphoideae</taxon>
        <taxon>Phoeniceae</taxon>
        <taxon>Phoenix</taxon>
    </lineage>
</organism>
<protein>
    <recommendedName>
        <fullName evidence="10">Polyadenylate-binding protein</fullName>
        <shortName evidence="10">PABP</shortName>
    </recommendedName>
</protein>
<keyword evidence="4 10" id="KW-0963">Cytoplasm</keyword>
<evidence type="ECO:0000256" key="9">
    <source>
        <dbReference type="PROSITE-ProRule" id="PRU00176"/>
    </source>
</evidence>
<comment type="subcellular location">
    <subcellularLocation>
        <location evidence="2 10">Cytoplasm</location>
    </subcellularLocation>
    <subcellularLocation>
        <location evidence="1">Nucleus</location>
    </subcellularLocation>
</comment>
<comment type="function">
    <text evidence="8">Binds the poly(A) tail of mRNA. Appears to be an important mediator of the multiple roles of the poly(A) tail in mRNA biogenesis, stability and translation.</text>
</comment>
<dbReference type="SUPFAM" id="SSF54928">
    <property type="entry name" value="RNA-binding domain, RBD"/>
    <property type="match status" value="3"/>
</dbReference>
<evidence type="ECO:0000313" key="14">
    <source>
        <dbReference type="RefSeq" id="XP_008775430.3"/>
    </source>
</evidence>
<dbReference type="Pfam" id="PF00658">
    <property type="entry name" value="MLLE"/>
    <property type="match status" value="1"/>
</dbReference>
<dbReference type="Gene3D" id="3.30.70.330">
    <property type="match status" value="4"/>
</dbReference>
<dbReference type="PANTHER" id="PTHR24012">
    <property type="entry name" value="RNA BINDING PROTEIN"/>
    <property type="match status" value="1"/>
</dbReference>
<dbReference type="InterPro" id="IPR006515">
    <property type="entry name" value="PABP_1234"/>
</dbReference>
<dbReference type="Pfam" id="PF00076">
    <property type="entry name" value="RRM_1"/>
    <property type="match status" value="4"/>
</dbReference>
<dbReference type="PROSITE" id="PS51309">
    <property type="entry name" value="PABC"/>
    <property type="match status" value="1"/>
</dbReference>
<dbReference type="GO" id="GO:0003723">
    <property type="term" value="F:RNA binding"/>
    <property type="evidence" value="ECO:0007669"/>
    <property type="project" value="UniProtKB-UniRule"/>
</dbReference>
<dbReference type="InterPro" id="IPR012677">
    <property type="entry name" value="Nucleotide-bd_a/b_plait_sf"/>
</dbReference>
<feature type="domain" description="RRM" evidence="11">
    <location>
        <begin position="318"/>
        <end position="395"/>
    </location>
</feature>
<name>A0A8B7BFH8_PHODC</name>